<gene>
    <name evidence="4" type="ORF">JX265_006525</name>
</gene>
<protein>
    <recommendedName>
        <fullName evidence="3">AMP-dependent synthetase/ligase domain-containing protein</fullName>
    </recommendedName>
</protein>
<dbReference type="SUPFAM" id="SSF56801">
    <property type="entry name" value="Acetyl-CoA synthetase-like"/>
    <property type="match status" value="1"/>
</dbReference>
<comment type="caution">
    <text evidence="4">The sequence shown here is derived from an EMBL/GenBank/DDBJ whole genome shotgun (WGS) entry which is preliminary data.</text>
</comment>
<dbReference type="InterPro" id="IPR042099">
    <property type="entry name" value="ANL_N_sf"/>
</dbReference>
<dbReference type="EMBL" id="JAFIMR010000015">
    <property type="protein sequence ID" value="KAI1869435.1"/>
    <property type="molecule type" value="Genomic_DNA"/>
</dbReference>
<keyword evidence="1" id="KW-0596">Phosphopantetheine</keyword>
<evidence type="ECO:0000256" key="2">
    <source>
        <dbReference type="ARBA" id="ARBA00022553"/>
    </source>
</evidence>
<dbReference type="InterPro" id="IPR020845">
    <property type="entry name" value="AMP-binding_CS"/>
</dbReference>
<reference evidence="4" key="1">
    <citation type="submission" date="2021-03" db="EMBL/GenBank/DDBJ databases">
        <title>Revisited historic fungal species revealed as producer of novel bioactive compounds through whole genome sequencing and comparative genomics.</title>
        <authorList>
            <person name="Vignolle G.A."/>
            <person name="Hochenegger N."/>
            <person name="Mach R.L."/>
            <person name="Mach-Aigner A.R."/>
            <person name="Javad Rahimi M."/>
            <person name="Salim K.A."/>
            <person name="Chan C.M."/>
            <person name="Lim L.B.L."/>
            <person name="Cai F."/>
            <person name="Druzhinina I.S."/>
            <person name="U'Ren J.M."/>
            <person name="Derntl C."/>
        </authorList>
    </citation>
    <scope>NUCLEOTIDE SEQUENCE</scope>
    <source>
        <strain evidence="4">TUCIM 5799</strain>
    </source>
</reference>
<sequence length="566" mass="62512">MAVNGTAPYGRRLLPNVLDELRDLNPGRVYAAIPTTSDVKDGFLDVTVADLARCVDFMAKWIEDTFGKSDGFETLTYIGLSELRGPVTFLAAVKTGYKLLLPSPRNPSSINSSLMEQTGSTKILYADELGPLVKSLQALAPSTRTEVLPSLRQMLQSSPARYPFLKSFDEARNDPVVILHSSGSTGAPKPITMTHGSFAAVDFEHIMPAPAGREKRDASFFEFDEETRMFLILPFFHLGGFWLSMCGGIFNNLTFVFGPPHIAPSPAMLKEMAQQQDLKAILVVPAMLEQILHEPGGMDFLRGLKFAAVAGAPASPAVGDQASSAVELLNFIGSTETFPLPELRKAREDWLYHEFAPYVKHEMQLYDRTEGAYELVILADEDTKDWCPLYHNVRGAKAYHTKDLFLRHPEKPKLYRYFGRIDDIIVLSNGEKVNPIPLEQHVEGHPSVLGALLVGNKRNKTVLVIEPTEPLAEGARASFLETLWPRIEEANAQIQGPGRVLPGKVVCAISEKPFARTAKNTIIRKVTERAYQAEIEAVYATSTSQGQGGNVRLESALRTIYKPSKL</sequence>
<organism evidence="4 5">
    <name type="scientific">Neoarthrinium moseri</name>
    <dbReference type="NCBI Taxonomy" id="1658444"/>
    <lineage>
        <taxon>Eukaryota</taxon>
        <taxon>Fungi</taxon>
        <taxon>Dikarya</taxon>
        <taxon>Ascomycota</taxon>
        <taxon>Pezizomycotina</taxon>
        <taxon>Sordariomycetes</taxon>
        <taxon>Xylariomycetidae</taxon>
        <taxon>Amphisphaeriales</taxon>
        <taxon>Apiosporaceae</taxon>
        <taxon>Neoarthrinium</taxon>
    </lineage>
</organism>
<dbReference type="Pfam" id="PF00501">
    <property type="entry name" value="AMP-binding"/>
    <property type="match status" value="1"/>
</dbReference>
<dbReference type="PANTHER" id="PTHR43439:SF2">
    <property type="entry name" value="ENZYME, PUTATIVE (JCVI)-RELATED"/>
    <property type="match status" value="1"/>
</dbReference>
<dbReference type="PANTHER" id="PTHR43439">
    <property type="entry name" value="PHENYLACETATE-COENZYME A LIGASE"/>
    <property type="match status" value="1"/>
</dbReference>
<accession>A0A9Q0APB8</accession>
<dbReference type="PROSITE" id="PS00455">
    <property type="entry name" value="AMP_BINDING"/>
    <property type="match status" value="1"/>
</dbReference>
<dbReference type="AlphaFoldDB" id="A0A9Q0APB8"/>
<feature type="domain" description="AMP-dependent synthetase/ligase" evidence="3">
    <location>
        <begin position="46"/>
        <end position="340"/>
    </location>
</feature>
<dbReference type="InterPro" id="IPR051414">
    <property type="entry name" value="Adenylate-forming_Reductase"/>
</dbReference>
<dbReference type="InterPro" id="IPR000873">
    <property type="entry name" value="AMP-dep_synth/lig_dom"/>
</dbReference>
<keyword evidence="5" id="KW-1185">Reference proteome</keyword>
<proteinExistence type="predicted"/>
<name>A0A9Q0APB8_9PEZI</name>
<keyword evidence="2" id="KW-0597">Phosphoprotein</keyword>
<evidence type="ECO:0000313" key="5">
    <source>
        <dbReference type="Proteomes" id="UP000829685"/>
    </source>
</evidence>
<evidence type="ECO:0000313" key="4">
    <source>
        <dbReference type="EMBL" id="KAI1869435.1"/>
    </source>
</evidence>
<dbReference type="Pfam" id="PF23562">
    <property type="entry name" value="AMP-binding_C_3"/>
    <property type="match status" value="1"/>
</dbReference>
<dbReference type="Gene3D" id="3.40.50.12780">
    <property type="entry name" value="N-terminal domain of ligase-like"/>
    <property type="match status" value="1"/>
</dbReference>
<evidence type="ECO:0000256" key="1">
    <source>
        <dbReference type="ARBA" id="ARBA00022450"/>
    </source>
</evidence>
<evidence type="ECO:0000259" key="3">
    <source>
        <dbReference type="Pfam" id="PF00501"/>
    </source>
</evidence>
<dbReference type="Proteomes" id="UP000829685">
    <property type="component" value="Unassembled WGS sequence"/>
</dbReference>